<evidence type="ECO:0000313" key="1">
    <source>
        <dbReference type="EMBL" id="KAE9395716.1"/>
    </source>
</evidence>
<organism evidence="1 2">
    <name type="scientific">Gymnopus androsaceus JB14</name>
    <dbReference type="NCBI Taxonomy" id="1447944"/>
    <lineage>
        <taxon>Eukaryota</taxon>
        <taxon>Fungi</taxon>
        <taxon>Dikarya</taxon>
        <taxon>Basidiomycota</taxon>
        <taxon>Agaricomycotina</taxon>
        <taxon>Agaricomycetes</taxon>
        <taxon>Agaricomycetidae</taxon>
        <taxon>Agaricales</taxon>
        <taxon>Marasmiineae</taxon>
        <taxon>Omphalotaceae</taxon>
        <taxon>Gymnopus</taxon>
    </lineage>
</organism>
<evidence type="ECO:0000313" key="2">
    <source>
        <dbReference type="Proteomes" id="UP000799118"/>
    </source>
</evidence>
<name>A0A6A4HD28_9AGAR</name>
<evidence type="ECO:0008006" key="3">
    <source>
        <dbReference type="Google" id="ProtNLM"/>
    </source>
</evidence>
<keyword evidence="2" id="KW-1185">Reference proteome</keyword>
<dbReference type="EMBL" id="ML769526">
    <property type="protein sequence ID" value="KAE9395716.1"/>
    <property type="molecule type" value="Genomic_DNA"/>
</dbReference>
<dbReference type="Proteomes" id="UP000799118">
    <property type="component" value="Unassembled WGS sequence"/>
</dbReference>
<dbReference type="InterPro" id="IPR036047">
    <property type="entry name" value="F-box-like_dom_sf"/>
</dbReference>
<proteinExistence type="predicted"/>
<feature type="non-terminal residue" evidence="1">
    <location>
        <position position="434"/>
    </location>
</feature>
<accession>A0A6A4HD28</accession>
<reference evidence="1" key="1">
    <citation type="journal article" date="2019" name="Environ. Microbiol.">
        <title>Fungal ecological strategies reflected in gene transcription - a case study of two litter decomposers.</title>
        <authorList>
            <person name="Barbi F."/>
            <person name="Kohler A."/>
            <person name="Barry K."/>
            <person name="Baskaran P."/>
            <person name="Daum C."/>
            <person name="Fauchery L."/>
            <person name="Ihrmark K."/>
            <person name="Kuo A."/>
            <person name="LaButti K."/>
            <person name="Lipzen A."/>
            <person name="Morin E."/>
            <person name="Grigoriev I.V."/>
            <person name="Henrissat B."/>
            <person name="Lindahl B."/>
            <person name="Martin F."/>
        </authorList>
    </citation>
    <scope>NUCLEOTIDE SEQUENCE</scope>
    <source>
        <strain evidence="1">JB14</strain>
    </source>
</reference>
<dbReference type="OrthoDB" id="3070253at2759"/>
<protein>
    <recommendedName>
        <fullName evidence="3">F-box domain-containing protein</fullName>
    </recommendedName>
</protein>
<dbReference type="SUPFAM" id="SSF81383">
    <property type="entry name" value="F-box domain"/>
    <property type="match status" value="1"/>
</dbReference>
<sequence>MIPKKRQSKKSFGRSLQRISMKWTSKLLPSSIMVDQLPNELIELILDHLYFDTPTLLSCALVGRAWVYPSQRGIFREIILEIPHSMTSKMCTVLTRSFLKINAIFANPRLASYVQSMKLQQFTASWTNETLIASLHAAAASIVQRLPNVNMLSLESVTWEALSPLLKVALTDVFKTPSLTQIAFFMVSVPNFAQLASLLSHATHLRVLCPDVWYDNISIPVELNVDVIVASSHPPRSIQLDLLQFRRPSSSVHVDIFLNWFQRDDCPFDVQNLQLLSIRLCTKSSAMLQFLGRNLRELELLDVYSNEYRPHLEYTPNLRRLTLHVPQTNAFNPVPCIEALFEPLLNADKTRFPLRKLGVNVGLAVRNVVDPTLWDKWAAFDTLLEKPEFSLLETVHIRLTAVFSYSIPSGIEESFRRTLSYLEGSGKLSVQVED</sequence>
<dbReference type="AlphaFoldDB" id="A0A6A4HD28"/>
<gene>
    <name evidence="1" type="ORF">BT96DRAFT_922653</name>
</gene>